<dbReference type="EC" id="2.3.1.-" evidence="2"/>
<keyword evidence="2" id="KW-0963">Cytoplasm</keyword>
<organism evidence="3 4">
    <name type="scientific">Xanthomonas vesicatoria</name>
    <dbReference type="NCBI Taxonomy" id="56460"/>
    <lineage>
        <taxon>Bacteria</taxon>
        <taxon>Pseudomonadati</taxon>
        <taxon>Pseudomonadota</taxon>
        <taxon>Gammaproteobacteria</taxon>
        <taxon>Lysobacterales</taxon>
        <taxon>Lysobacteraceae</taxon>
        <taxon>Xanthomonas</taxon>
    </lineage>
</organism>
<comment type="similarity">
    <text evidence="1 2">Belongs to the RTX toxin acyltransferase family.</text>
</comment>
<name>A0ABS8LFP4_9XANT</name>
<comment type="subcellular location">
    <subcellularLocation>
        <location evidence="2">Cytoplasm</location>
    </subcellularLocation>
</comment>
<evidence type="ECO:0000313" key="4">
    <source>
        <dbReference type="Proteomes" id="UP001430544"/>
    </source>
</evidence>
<evidence type="ECO:0000256" key="2">
    <source>
        <dbReference type="RuleBase" id="RU368102"/>
    </source>
</evidence>
<dbReference type="RefSeq" id="WP_074052512.1">
    <property type="nucleotide sequence ID" value="NZ_CP018470.1"/>
</dbReference>
<protein>
    <recommendedName>
        <fullName evidence="2">RTX toxin-activating lysine-acyltransferase</fullName>
        <ecNumber evidence="2">2.3.1.-</ecNumber>
    </recommendedName>
</protein>
<keyword evidence="2" id="KW-0808">Transferase</keyword>
<dbReference type="Pfam" id="PF02794">
    <property type="entry name" value="HlyC"/>
    <property type="match status" value="1"/>
</dbReference>
<keyword evidence="4" id="KW-1185">Reference proteome</keyword>
<reference evidence="3" key="1">
    <citation type="submission" date="2021-11" db="EMBL/GenBank/DDBJ databases">
        <title>Genome resources and taxonomic validation of 89 Xanthomonas strains.</title>
        <authorList>
            <person name="Tambong J.T."/>
        </authorList>
    </citation>
    <scope>NUCLEOTIDE SEQUENCE</scope>
    <source>
        <strain evidence="3">Bv 5-4A</strain>
    </source>
</reference>
<keyword evidence="2" id="KW-0012">Acyltransferase</keyword>
<gene>
    <name evidence="3" type="ORF">LN473_21915</name>
</gene>
<sequence length="145" mass="16631">MILQASPDYASFSEKLGAIFDVCSRVKAYRGISLLNLRVWLVPAIELNQVVIFYDVTGAATAYFAWAYLNEQESLRFVQDSGAPLSHHQRLEGEQFWITDLVATTGAFPLVKQYIRNVLMREVETVRYKKRRAHRFVCLKAEIEG</sequence>
<evidence type="ECO:0000256" key="1">
    <source>
        <dbReference type="ARBA" id="ARBA00005686"/>
    </source>
</evidence>
<dbReference type="EMBL" id="JAJIUN010000097">
    <property type="protein sequence ID" value="MCC8624581.1"/>
    <property type="molecule type" value="Genomic_DNA"/>
</dbReference>
<evidence type="ECO:0000313" key="3">
    <source>
        <dbReference type="EMBL" id="MCC8624581.1"/>
    </source>
</evidence>
<dbReference type="Proteomes" id="UP001430544">
    <property type="component" value="Unassembled WGS sequence"/>
</dbReference>
<dbReference type="InterPro" id="IPR003996">
    <property type="entry name" value="RTX_toxin-activating_protC_bac"/>
</dbReference>
<proteinExistence type="inferred from homology"/>
<accession>A0ABS8LFP4</accession>
<comment type="function">
    <text evidence="2">Involved in fatty acylation of protoxin at internal lysine residues, thereby converting it to the active toxin.</text>
</comment>
<comment type="caution">
    <text evidence="3">The sequence shown here is derived from an EMBL/GenBank/DDBJ whole genome shotgun (WGS) entry which is preliminary data.</text>
</comment>
<keyword evidence="2" id="KW-0204">Cytolysis</keyword>